<protein>
    <submittedName>
        <fullName evidence="2">Uncharacterized protein</fullName>
    </submittedName>
</protein>
<proteinExistence type="predicted"/>
<gene>
    <name evidence="2" type="ORF">HBF25_16125</name>
</gene>
<reference evidence="2 3" key="1">
    <citation type="submission" date="2020-03" db="EMBL/GenBank/DDBJ databases">
        <authorList>
            <person name="Lai Q."/>
        </authorList>
    </citation>
    <scope>NUCLEOTIDE SEQUENCE [LARGE SCALE GENOMIC DNA]</scope>
    <source>
        <strain evidence="2 3">CCUG 25036</strain>
    </source>
</reference>
<keyword evidence="3" id="KW-1185">Reference proteome</keyword>
<evidence type="ECO:0000256" key="1">
    <source>
        <dbReference type="SAM" id="MobiDB-lite"/>
    </source>
</evidence>
<evidence type="ECO:0000313" key="3">
    <source>
        <dbReference type="Proteomes" id="UP000490980"/>
    </source>
</evidence>
<sequence>MPRSEGGALGKTNDMSDPKDEGVLGEGSFGLNVEASMDTLMNDATAWQAYAEAMQSVLTEYMAETELPNQRCVARAMSGVNVLYRMGLQCTRQANVRRMWDEVRALGGAK</sequence>
<evidence type="ECO:0000313" key="2">
    <source>
        <dbReference type="EMBL" id="NII07911.1"/>
    </source>
</evidence>
<organism evidence="2 3">
    <name type="scientific">Luteibacter anthropi</name>
    <dbReference type="NCBI Taxonomy" id="564369"/>
    <lineage>
        <taxon>Bacteria</taxon>
        <taxon>Pseudomonadati</taxon>
        <taxon>Pseudomonadota</taxon>
        <taxon>Gammaproteobacteria</taxon>
        <taxon>Lysobacterales</taxon>
        <taxon>Rhodanobacteraceae</taxon>
        <taxon>Luteibacter</taxon>
    </lineage>
</organism>
<comment type="caution">
    <text evidence="2">The sequence shown here is derived from an EMBL/GenBank/DDBJ whole genome shotgun (WGS) entry which is preliminary data.</text>
</comment>
<dbReference type="RefSeq" id="WP_166950190.1">
    <property type="nucleotide sequence ID" value="NZ_JAARLZ010000009.1"/>
</dbReference>
<dbReference type="Proteomes" id="UP000490980">
    <property type="component" value="Unassembled WGS sequence"/>
</dbReference>
<name>A0A7X5ZJN2_9GAMM</name>
<accession>A0A7X5ZJN2</accession>
<dbReference type="AlphaFoldDB" id="A0A7X5ZJN2"/>
<dbReference type="EMBL" id="JAARLZ010000009">
    <property type="protein sequence ID" value="NII07911.1"/>
    <property type="molecule type" value="Genomic_DNA"/>
</dbReference>
<feature type="region of interest" description="Disordered" evidence="1">
    <location>
        <begin position="1"/>
        <end position="27"/>
    </location>
</feature>